<sequence>MANAFDFELNADENVTKVIDEINAKLNSLNPNLAKTKEGLKFGGSESTDGVDVLGTKLRDMSQYAKDNVQHIGDMVPPLKNVGELATKYAGIGAKIGGIGMVAYGATKAFKTLNEGASNAYNLDVSAKNAAMTPENFSRLRGAMIILGAEADKAHQAVESLYEVFNEPLQTRNVAKLAQLNSMGVHIYTNKDGTADAYKTIQELAKVFPEYSSDKQKTIAKLLGLDDNTLALLRDAVGLKERLKQSDRFGFTIDPELNNRLNELNSSLRELNASWEGFKQRGENNLNNLLTFDGSVKDGLEGVTDILTNGLDSISLAHALGATRGKEADQLRWGYNTPEFYQSLSWSDKVALDFGVMSDGFREKYNEWQKTHPQNEAIPQPQKIPEPQKIEPPKYPDPYAKPVKDSFGLRNNNPGNVRDAPNGIGYVQGKSGTFVKFDNSHDGLSAMARQLMLNGDRGKNTVSSTISTYSPPGGIDRNNTQAYINFVSKETGFLPNQQLDMHAPKVLGNLMEAMIKQENHGQQPFNQKQIADAINAAIFDPRWQGKRDINYLQLQRLQYQPAPPESDKRSASIFANQANNSELAQNMAEAIQSVIGENKFQVEITLVNSKTGERQQFNAKTGGRVTTSMQYS</sequence>
<dbReference type="RefSeq" id="WP_036847765.1">
    <property type="nucleotide sequence ID" value="NZ_AYSJ01000013.1"/>
</dbReference>
<gene>
    <name evidence="2" type="ORF">PTE_03003</name>
</gene>
<accession>W3V5F1</accession>
<proteinExistence type="predicted"/>
<keyword evidence="3" id="KW-1185">Reference proteome</keyword>
<organism evidence="2 3">
    <name type="scientific">Photorhabdus khanii NC19</name>
    <dbReference type="NCBI Taxonomy" id="1004151"/>
    <lineage>
        <taxon>Bacteria</taxon>
        <taxon>Pseudomonadati</taxon>
        <taxon>Pseudomonadota</taxon>
        <taxon>Gammaproteobacteria</taxon>
        <taxon>Enterobacterales</taxon>
        <taxon>Morganellaceae</taxon>
        <taxon>Photorhabdus</taxon>
    </lineage>
</organism>
<dbReference type="Proteomes" id="UP000018957">
    <property type="component" value="Unassembled WGS sequence"/>
</dbReference>
<evidence type="ECO:0000313" key="3">
    <source>
        <dbReference type="Proteomes" id="UP000018957"/>
    </source>
</evidence>
<reference evidence="2 3" key="1">
    <citation type="submission" date="2013-11" db="EMBL/GenBank/DDBJ databases">
        <title>Elucidation of the Photorhabdus temperata genome and generation of transposon mutant library to identify motility mutants.</title>
        <authorList>
            <person name="Hurst S.G.IV."/>
            <person name="Micheals B."/>
            <person name="Abebe-Akele F."/>
            <person name="Rowedder H."/>
            <person name="Bullock H."/>
            <person name="Jackobeck R."/>
            <person name="Janicki E."/>
            <person name="Tisa L.S."/>
        </authorList>
    </citation>
    <scope>NUCLEOTIDE SEQUENCE [LARGE SCALE GENOMIC DNA]</scope>
    <source>
        <strain evidence="2 3">NC19</strain>
    </source>
</reference>
<protein>
    <submittedName>
        <fullName evidence="2">Uncharacterized protein</fullName>
    </submittedName>
</protein>
<dbReference type="OrthoDB" id="8019720at2"/>
<evidence type="ECO:0000313" key="2">
    <source>
        <dbReference type="EMBL" id="ETS31052.1"/>
    </source>
</evidence>
<dbReference type="PATRIC" id="fig|1004151.3.peg.3099"/>
<dbReference type="EMBL" id="AYSJ01000013">
    <property type="protein sequence ID" value="ETS31052.1"/>
    <property type="molecule type" value="Genomic_DNA"/>
</dbReference>
<evidence type="ECO:0000256" key="1">
    <source>
        <dbReference type="SAM" id="MobiDB-lite"/>
    </source>
</evidence>
<dbReference type="AlphaFoldDB" id="W3V5F1"/>
<name>W3V5F1_9GAMM</name>
<feature type="region of interest" description="Disordered" evidence="1">
    <location>
        <begin position="372"/>
        <end position="395"/>
    </location>
</feature>
<comment type="caution">
    <text evidence="2">The sequence shown here is derived from an EMBL/GenBank/DDBJ whole genome shotgun (WGS) entry which is preliminary data.</text>
</comment>